<keyword evidence="5 7" id="KW-1133">Transmembrane helix</keyword>
<feature type="transmembrane region" description="Helical" evidence="7">
    <location>
        <begin position="45"/>
        <end position="68"/>
    </location>
</feature>
<dbReference type="NCBIfam" id="TIGR03025">
    <property type="entry name" value="EPS_sugtrans"/>
    <property type="match status" value="1"/>
</dbReference>
<dbReference type="InterPro" id="IPR017475">
    <property type="entry name" value="EPS_sugar_tfrase"/>
</dbReference>
<evidence type="ECO:0000256" key="4">
    <source>
        <dbReference type="ARBA" id="ARBA00022692"/>
    </source>
</evidence>
<dbReference type="PANTHER" id="PTHR30576">
    <property type="entry name" value="COLANIC BIOSYNTHESIS UDP-GLUCOSE LIPID CARRIER TRANSFERASE"/>
    <property type="match status" value="1"/>
</dbReference>
<reference evidence="9" key="1">
    <citation type="submission" date="2021-08" db="EMBL/GenBank/DDBJ databases">
        <title>Flavobacterium sp. strain CC-SYL302.</title>
        <authorList>
            <person name="Lin S.-Y."/>
            <person name="Lee T.-H."/>
            <person name="Young C.-C."/>
        </authorList>
    </citation>
    <scope>NUCLEOTIDE SEQUENCE</scope>
    <source>
        <strain evidence="9">CC-SYL302</strain>
    </source>
</reference>
<comment type="subcellular location">
    <subcellularLocation>
        <location evidence="1">Membrane</location>
        <topology evidence="1">Multi-pass membrane protein</topology>
    </subcellularLocation>
</comment>
<dbReference type="GO" id="GO:0016740">
    <property type="term" value="F:transferase activity"/>
    <property type="evidence" value="ECO:0007669"/>
    <property type="project" value="UniProtKB-KW"/>
</dbReference>
<dbReference type="InterPro" id="IPR003362">
    <property type="entry name" value="Bact_transf"/>
</dbReference>
<feature type="transmembrane region" description="Helical" evidence="7">
    <location>
        <begin position="16"/>
        <end position="33"/>
    </location>
</feature>
<evidence type="ECO:0000256" key="2">
    <source>
        <dbReference type="ARBA" id="ARBA00006464"/>
    </source>
</evidence>
<gene>
    <name evidence="9" type="ORF">K5I29_08025</name>
</gene>
<keyword evidence="3 9" id="KW-0808">Transferase</keyword>
<feature type="transmembrane region" description="Helical" evidence="7">
    <location>
        <begin position="80"/>
        <end position="100"/>
    </location>
</feature>
<name>A0ABY6LWF4_9FLAO</name>
<evidence type="ECO:0000313" key="10">
    <source>
        <dbReference type="Proteomes" id="UP001163328"/>
    </source>
</evidence>
<evidence type="ECO:0000313" key="9">
    <source>
        <dbReference type="EMBL" id="UYW00496.1"/>
    </source>
</evidence>
<evidence type="ECO:0000256" key="1">
    <source>
        <dbReference type="ARBA" id="ARBA00004141"/>
    </source>
</evidence>
<sequence length="462" mass="53572">MKKSTNIHFEISERKILLRFLDVSIILLFIYLTSHFVDVSYFKNIFAAPISILVLVFYILFCCTLFEMYNLQVAANQPRILKEVVVSSITIVVLYISTPIITPVLPNKRIEILLFFSIVFLSLTAWRLFYLKFLTAVRFQKNVIFVGHSQRLLELATELEKADPHYKVKGFLITDNEPITDASEIQQLNINEVKNFVNTNHIVEVVIIDKEKVAIDPIFITTLLEALESGIVVREFDEVYETATYRLPILDSDQKFFTYFPYGRSNSNRFYLFTVRFFDILFALIGLVILLCILPFVMLINLFANKGPLFYKQERVGQYGIPFKVFKLRSMVVDAEKNGAQFAQKNDRRITPFGRFIRKSRLDEVPQFINVLKGEMSVIGPRPERLVFVDQISELVPLYKTRHVIKPGLTGWAQVKFNYGSTINDSLIKLQYDLYYIKNRSLALDINIIIKTLNTVLLFKGQ</sequence>
<evidence type="ECO:0000256" key="3">
    <source>
        <dbReference type="ARBA" id="ARBA00022679"/>
    </source>
</evidence>
<organism evidence="9 10">
    <name type="scientific">Flavobacterium agricola</name>
    <dbReference type="NCBI Taxonomy" id="2870839"/>
    <lineage>
        <taxon>Bacteria</taxon>
        <taxon>Pseudomonadati</taxon>
        <taxon>Bacteroidota</taxon>
        <taxon>Flavobacteriia</taxon>
        <taxon>Flavobacteriales</taxon>
        <taxon>Flavobacteriaceae</taxon>
        <taxon>Flavobacterium</taxon>
    </lineage>
</organism>
<evidence type="ECO:0000256" key="6">
    <source>
        <dbReference type="ARBA" id="ARBA00023136"/>
    </source>
</evidence>
<accession>A0ABY6LWF4</accession>
<proteinExistence type="inferred from homology"/>
<evidence type="ECO:0000256" key="7">
    <source>
        <dbReference type="SAM" id="Phobius"/>
    </source>
</evidence>
<evidence type="ECO:0000256" key="5">
    <source>
        <dbReference type="ARBA" id="ARBA00022989"/>
    </source>
</evidence>
<evidence type="ECO:0000259" key="8">
    <source>
        <dbReference type="Pfam" id="PF02397"/>
    </source>
</evidence>
<feature type="transmembrane region" description="Helical" evidence="7">
    <location>
        <begin position="112"/>
        <end position="131"/>
    </location>
</feature>
<keyword evidence="10" id="KW-1185">Reference proteome</keyword>
<dbReference type="Proteomes" id="UP001163328">
    <property type="component" value="Chromosome"/>
</dbReference>
<comment type="similarity">
    <text evidence="2">Belongs to the bacterial sugar transferase family.</text>
</comment>
<dbReference type="EMBL" id="CP081495">
    <property type="protein sequence ID" value="UYW00496.1"/>
    <property type="molecule type" value="Genomic_DNA"/>
</dbReference>
<protein>
    <submittedName>
        <fullName evidence="9">Sugar transferase</fullName>
    </submittedName>
</protein>
<dbReference type="RefSeq" id="WP_264432279.1">
    <property type="nucleotide sequence ID" value="NZ_CP081495.1"/>
</dbReference>
<feature type="domain" description="Bacterial sugar transferase" evidence="8">
    <location>
        <begin position="276"/>
        <end position="457"/>
    </location>
</feature>
<dbReference type="PANTHER" id="PTHR30576:SF0">
    <property type="entry name" value="UNDECAPRENYL-PHOSPHATE N-ACETYLGALACTOSAMINYL 1-PHOSPHATE TRANSFERASE-RELATED"/>
    <property type="match status" value="1"/>
</dbReference>
<dbReference type="Pfam" id="PF02397">
    <property type="entry name" value="Bac_transf"/>
    <property type="match status" value="1"/>
</dbReference>
<keyword evidence="6 7" id="KW-0472">Membrane</keyword>
<feature type="transmembrane region" description="Helical" evidence="7">
    <location>
        <begin position="277"/>
        <end position="304"/>
    </location>
</feature>
<keyword evidence="4 7" id="KW-0812">Transmembrane</keyword>